<evidence type="ECO:0000313" key="2">
    <source>
        <dbReference type="Proteomes" id="UP000062645"/>
    </source>
</evidence>
<evidence type="ECO:0000313" key="1">
    <source>
        <dbReference type="EMBL" id="ALF52764.1"/>
    </source>
</evidence>
<reference evidence="1 2" key="2">
    <citation type="journal article" date="2016" name="Genome Announc.">
        <title>Draft Genome Sequence of the N2-Fixing Cyanobacterium Nostoc piscinale CENA21, Isolated from the Brazilian Amazon Floodplain.</title>
        <authorList>
            <person name="Leao T."/>
            <person name="Guimaraes P.I."/>
            <person name="de Melo A.G."/>
            <person name="Ramos R.T."/>
            <person name="Leao P.N."/>
            <person name="Silva A."/>
            <person name="Fiore M.F."/>
            <person name="Schneider M.P."/>
        </authorList>
    </citation>
    <scope>NUCLEOTIDE SEQUENCE [LARGE SCALE GENOMIC DNA]</scope>
    <source>
        <strain evidence="1 2">CENA21</strain>
    </source>
</reference>
<dbReference type="PATRIC" id="fig|224013.5.peg.1862"/>
<sequence length="62" mass="7215">MILVSLLIFYRSQLAKLNYLLTPKNANLRIYALLEKFLEEEVRSQKSEGLINQLLTTLITEC</sequence>
<gene>
    <name evidence="1" type="ORF">ACX27_07685</name>
</gene>
<protein>
    <submittedName>
        <fullName evidence="1">Uncharacterized protein</fullName>
    </submittedName>
</protein>
<accession>A0A0M4TV32</accession>
<keyword evidence="2" id="KW-1185">Reference proteome</keyword>
<dbReference type="Proteomes" id="UP000062645">
    <property type="component" value="Chromosome"/>
</dbReference>
<organism evidence="1 2">
    <name type="scientific">Nostoc piscinale CENA21</name>
    <dbReference type="NCBI Taxonomy" id="224013"/>
    <lineage>
        <taxon>Bacteria</taxon>
        <taxon>Bacillati</taxon>
        <taxon>Cyanobacteriota</taxon>
        <taxon>Cyanophyceae</taxon>
        <taxon>Nostocales</taxon>
        <taxon>Nostocaceae</taxon>
        <taxon>Nostoc</taxon>
    </lineage>
</organism>
<dbReference type="AlphaFoldDB" id="A0A0M4TV32"/>
<dbReference type="EMBL" id="CP012036">
    <property type="protein sequence ID" value="ALF52764.1"/>
    <property type="molecule type" value="Genomic_DNA"/>
</dbReference>
<name>A0A0M4TV32_9NOSO</name>
<proteinExistence type="predicted"/>
<dbReference type="KEGG" id="npz:ACX27_07685"/>
<reference evidence="2" key="1">
    <citation type="submission" date="2015-07" db="EMBL/GenBank/DDBJ databases">
        <title>Genome Of Nitrogen-Fixing Cyanobacterium Nostoc piscinale CENA21 From Solimoes/Amazon River Floodplain Sediments And Comparative Genomics To Uncover Biosynthetic Natural Products Potential.</title>
        <authorList>
            <person name="Leao T.F."/>
            <person name="Leao P.N."/>
            <person name="Guimaraes P.I."/>
            <person name="de Melo A.G.C."/>
            <person name="Ramos R.T.J."/>
            <person name="Silva A."/>
            <person name="Fiore M.F."/>
            <person name="Schneider M.P.C."/>
        </authorList>
    </citation>
    <scope>NUCLEOTIDE SEQUENCE [LARGE SCALE GENOMIC DNA]</scope>
    <source>
        <strain evidence="2">CENA21</strain>
    </source>
</reference>